<dbReference type="STRING" id="39946.B8B8E6"/>
<reference evidence="15 16" key="1">
    <citation type="journal article" date="2005" name="PLoS Biol.">
        <title>The genomes of Oryza sativa: a history of duplications.</title>
        <authorList>
            <person name="Yu J."/>
            <person name="Wang J."/>
            <person name="Lin W."/>
            <person name="Li S."/>
            <person name="Li H."/>
            <person name="Zhou J."/>
            <person name="Ni P."/>
            <person name="Dong W."/>
            <person name="Hu S."/>
            <person name="Zeng C."/>
            <person name="Zhang J."/>
            <person name="Zhang Y."/>
            <person name="Li R."/>
            <person name="Xu Z."/>
            <person name="Li S."/>
            <person name="Li X."/>
            <person name="Zheng H."/>
            <person name="Cong L."/>
            <person name="Lin L."/>
            <person name="Yin J."/>
            <person name="Geng J."/>
            <person name="Li G."/>
            <person name="Shi J."/>
            <person name="Liu J."/>
            <person name="Lv H."/>
            <person name="Li J."/>
            <person name="Wang J."/>
            <person name="Deng Y."/>
            <person name="Ran L."/>
            <person name="Shi X."/>
            <person name="Wang X."/>
            <person name="Wu Q."/>
            <person name="Li C."/>
            <person name="Ren X."/>
            <person name="Wang J."/>
            <person name="Wang X."/>
            <person name="Li D."/>
            <person name="Liu D."/>
            <person name="Zhang X."/>
            <person name="Ji Z."/>
            <person name="Zhao W."/>
            <person name="Sun Y."/>
            <person name="Zhang Z."/>
            <person name="Bao J."/>
            <person name="Han Y."/>
            <person name="Dong L."/>
            <person name="Ji J."/>
            <person name="Chen P."/>
            <person name="Wu S."/>
            <person name="Liu J."/>
            <person name="Xiao Y."/>
            <person name="Bu D."/>
            <person name="Tan J."/>
            <person name="Yang L."/>
            <person name="Ye C."/>
            <person name="Zhang J."/>
            <person name="Xu J."/>
            <person name="Zhou Y."/>
            <person name="Yu Y."/>
            <person name="Zhang B."/>
            <person name="Zhuang S."/>
            <person name="Wei H."/>
            <person name="Liu B."/>
            <person name="Lei M."/>
            <person name="Yu H."/>
            <person name="Li Y."/>
            <person name="Xu H."/>
            <person name="Wei S."/>
            <person name="He X."/>
            <person name="Fang L."/>
            <person name="Zhang Z."/>
            <person name="Zhang Y."/>
            <person name="Huang X."/>
            <person name="Su Z."/>
            <person name="Tong W."/>
            <person name="Li J."/>
            <person name="Tong Z."/>
            <person name="Li S."/>
            <person name="Ye J."/>
            <person name="Wang L."/>
            <person name="Fang L."/>
            <person name="Lei T."/>
            <person name="Chen C."/>
            <person name="Chen H."/>
            <person name="Xu Z."/>
            <person name="Li H."/>
            <person name="Huang H."/>
            <person name="Zhang F."/>
            <person name="Xu H."/>
            <person name="Li N."/>
            <person name="Zhao C."/>
            <person name="Li S."/>
            <person name="Dong L."/>
            <person name="Huang Y."/>
            <person name="Li L."/>
            <person name="Xi Y."/>
            <person name="Qi Q."/>
            <person name="Li W."/>
            <person name="Zhang B."/>
            <person name="Hu W."/>
            <person name="Zhang Y."/>
            <person name="Tian X."/>
            <person name="Jiao Y."/>
            <person name="Liang X."/>
            <person name="Jin J."/>
            <person name="Gao L."/>
            <person name="Zheng W."/>
            <person name="Hao B."/>
            <person name="Liu S."/>
            <person name="Wang W."/>
            <person name="Yuan L."/>
            <person name="Cao M."/>
            <person name="McDermott J."/>
            <person name="Samudrala R."/>
            <person name="Wang J."/>
            <person name="Wong G.K."/>
            <person name="Yang H."/>
        </authorList>
    </citation>
    <scope>NUCLEOTIDE SEQUENCE [LARGE SCALE GENOMIC DNA]</scope>
    <source>
        <strain evidence="16">cv. 93-11</strain>
    </source>
</reference>
<dbReference type="EC" id="3.1.3.16" evidence="4"/>
<dbReference type="PANTHER" id="PTHR35404">
    <property type="entry name" value="TRANSPOSASE OF TN10"/>
    <property type="match status" value="1"/>
</dbReference>
<feature type="compositionally biased region" description="Basic and acidic residues" evidence="12">
    <location>
        <begin position="9"/>
        <end position="19"/>
    </location>
</feature>
<feature type="region of interest" description="Disordered" evidence="12">
    <location>
        <begin position="94"/>
        <end position="128"/>
    </location>
</feature>
<proteinExistence type="inferred from homology"/>
<dbReference type="FunFam" id="2.60.200.20:FF:000035">
    <property type="entry name" value="Protein phosphatase 2C 70"/>
    <property type="match status" value="1"/>
</dbReference>
<keyword evidence="9" id="KW-0464">Manganese</keyword>
<evidence type="ECO:0000256" key="4">
    <source>
        <dbReference type="ARBA" id="ARBA00013081"/>
    </source>
</evidence>
<keyword evidence="5" id="KW-0479">Metal-binding</keyword>
<gene>
    <name evidence="15" type="ORF">OsI_25354</name>
</gene>
<evidence type="ECO:0000259" key="13">
    <source>
        <dbReference type="PROSITE" id="PS50006"/>
    </source>
</evidence>
<evidence type="ECO:0000256" key="11">
    <source>
        <dbReference type="ARBA" id="ARBA00048336"/>
    </source>
</evidence>
<comment type="similarity">
    <text evidence="3">Belongs to the PP2C family.</text>
</comment>
<dbReference type="InterPro" id="IPR012337">
    <property type="entry name" value="RNaseH-like_sf"/>
</dbReference>
<feature type="domain" description="FHA" evidence="13">
    <location>
        <begin position="163"/>
        <end position="214"/>
    </location>
</feature>
<dbReference type="InterPro" id="IPR000253">
    <property type="entry name" value="FHA_dom"/>
</dbReference>
<keyword evidence="8" id="KW-0904">Protein phosphatase</keyword>
<evidence type="ECO:0000313" key="16">
    <source>
        <dbReference type="Proteomes" id="UP000007015"/>
    </source>
</evidence>
<evidence type="ECO:0000256" key="6">
    <source>
        <dbReference type="ARBA" id="ARBA00022801"/>
    </source>
</evidence>
<evidence type="ECO:0000256" key="5">
    <source>
        <dbReference type="ARBA" id="ARBA00022723"/>
    </source>
</evidence>
<dbReference type="SUPFAM" id="SSF49879">
    <property type="entry name" value="SMAD/FHA domain"/>
    <property type="match status" value="2"/>
</dbReference>
<dbReference type="GO" id="GO:0004722">
    <property type="term" value="F:protein serine/threonine phosphatase activity"/>
    <property type="evidence" value="ECO:0007669"/>
    <property type="project" value="UniProtKB-EC"/>
</dbReference>
<comment type="cofactor">
    <cofactor evidence="1">
        <name>Mn(2+)</name>
        <dbReference type="ChEBI" id="CHEBI:29035"/>
    </cofactor>
</comment>
<dbReference type="SUPFAM" id="SSF81606">
    <property type="entry name" value="PP2C-like"/>
    <property type="match status" value="2"/>
</dbReference>
<dbReference type="CDD" id="cd22678">
    <property type="entry name" value="FHA_PP2C70-like"/>
    <property type="match status" value="1"/>
</dbReference>
<evidence type="ECO:0000256" key="9">
    <source>
        <dbReference type="ARBA" id="ARBA00023211"/>
    </source>
</evidence>
<dbReference type="Pfam" id="PF13322">
    <property type="entry name" value="DUF4092"/>
    <property type="match status" value="1"/>
</dbReference>
<protein>
    <recommendedName>
        <fullName evidence="4">protein-serine/threonine phosphatase</fullName>
        <ecNumber evidence="4">3.1.3.16</ecNumber>
    </recommendedName>
</protein>
<evidence type="ECO:0000256" key="1">
    <source>
        <dbReference type="ARBA" id="ARBA00001936"/>
    </source>
</evidence>
<evidence type="ECO:0000256" key="7">
    <source>
        <dbReference type="ARBA" id="ARBA00022842"/>
    </source>
</evidence>
<feature type="compositionally biased region" description="Polar residues" evidence="12">
    <location>
        <begin position="45"/>
        <end position="57"/>
    </location>
</feature>
<dbReference type="SMART" id="SM00240">
    <property type="entry name" value="FHA"/>
    <property type="match status" value="2"/>
</dbReference>
<name>B8B8E6_ORYSI</name>
<evidence type="ECO:0000313" key="15">
    <source>
        <dbReference type="EMBL" id="EEC81726.1"/>
    </source>
</evidence>
<evidence type="ECO:0000256" key="10">
    <source>
        <dbReference type="ARBA" id="ARBA00047761"/>
    </source>
</evidence>
<dbReference type="Gene3D" id="2.60.200.20">
    <property type="match status" value="2"/>
</dbReference>
<dbReference type="SUPFAM" id="SSF53098">
    <property type="entry name" value="Ribonuclease H-like"/>
    <property type="match status" value="1"/>
</dbReference>
<dbReference type="PROSITE" id="PS50006">
    <property type="entry name" value="FHA_DOMAIN"/>
    <property type="match status" value="1"/>
</dbReference>
<dbReference type="Proteomes" id="UP000007015">
    <property type="component" value="Chromosome 7"/>
</dbReference>
<dbReference type="InterPro" id="IPR000222">
    <property type="entry name" value="PP2C_BS"/>
</dbReference>
<comment type="catalytic activity">
    <reaction evidence="10">
        <text>O-phospho-L-seryl-[protein] + H2O = L-seryl-[protein] + phosphate</text>
        <dbReference type="Rhea" id="RHEA:20629"/>
        <dbReference type="Rhea" id="RHEA-COMP:9863"/>
        <dbReference type="Rhea" id="RHEA-COMP:11604"/>
        <dbReference type="ChEBI" id="CHEBI:15377"/>
        <dbReference type="ChEBI" id="CHEBI:29999"/>
        <dbReference type="ChEBI" id="CHEBI:43474"/>
        <dbReference type="ChEBI" id="CHEBI:83421"/>
        <dbReference type="EC" id="3.1.3.16"/>
    </reaction>
</comment>
<feature type="domain" description="PPM-type phosphatase" evidence="14">
    <location>
        <begin position="613"/>
        <end position="753"/>
    </location>
</feature>
<dbReference type="Gene3D" id="3.60.40.10">
    <property type="entry name" value="PPM-type phosphatase domain"/>
    <property type="match status" value="2"/>
</dbReference>
<dbReference type="AlphaFoldDB" id="B8B8E6"/>
<feature type="region of interest" description="Disordered" evidence="12">
    <location>
        <begin position="1"/>
        <end position="78"/>
    </location>
</feature>
<dbReference type="GO" id="GO:0046872">
    <property type="term" value="F:metal ion binding"/>
    <property type="evidence" value="ECO:0007669"/>
    <property type="project" value="UniProtKB-KW"/>
</dbReference>
<dbReference type="PROSITE" id="PS51746">
    <property type="entry name" value="PPM_2"/>
    <property type="match status" value="1"/>
</dbReference>
<evidence type="ECO:0000256" key="2">
    <source>
        <dbReference type="ARBA" id="ARBA00001946"/>
    </source>
</evidence>
<keyword evidence="16" id="KW-1185">Reference proteome</keyword>
<dbReference type="InterPro" id="IPR025385">
    <property type="entry name" value="DUF4092"/>
</dbReference>
<organism evidence="15 16">
    <name type="scientific">Oryza sativa subsp. indica</name>
    <name type="common">Rice</name>
    <dbReference type="NCBI Taxonomy" id="39946"/>
    <lineage>
        <taxon>Eukaryota</taxon>
        <taxon>Viridiplantae</taxon>
        <taxon>Streptophyta</taxon>
        <taxon>Embryophyta</taxon>
        <taxon>Tracheophyta</taxon>
        <taxon>Spermatophyta</taxon>
        <taxon>Magnoliopsida</taxon>
        <taxon>Liliopsida</taxon>
        <taxon>Poales</taxon>
        <taxon>Poaceae</taxon>
        <taxon>BOP clade</taxon>
        <taxon>Oryzoideae</taxon>
        <taxon>Oryzeae</taxon>
        <taxon>Oryzinae</taxon>
        <taxon>Oryza</taxon>
        <taxon>Oryza sativa</taxon>
    </lineage>
</organism>
<evidence type="ECO:0000256" key="12">
    <source>
        <dbReference type="SAM" id="MobiDB-lite"/>
    </source>
</evidence>
<accession>B8B8E6</accession>
<dbReference type="PANTHER" id="PTHR35404:SF8">
    <property type="entry name" value="TRANSPOSASE OF TN10"/>
    <property type="match status" value="1"/>
</dbReference>
<feature type="compositionally biased region" description="Polar residues" evidence="12">
    <location>
        <begin position="98"/>
        <end position="107"/>
    </location>
</feature>
<keyword evidence="7" id="KW-0460">Magnesium</keyword>
<dbReference type="InterPro" id="IPR001932">
    <property type="entry name" value="PPM-type_phosphatase-like_dom"/>
</dbReference>
<dbReference type="InterPro" id="IPR036457">
    <property type="entry name" value="PPM-type-like_dom_sf"/>
</dbReference>
<dbReference type="Gramene" id="BGIOSGA025387-TA">
    <property type="protein sequence ID" value="BGIOSGA025387-PA"/>
    <property type="gene ID" value="BGIOSGA025387"/>
</dbReference>
<sequence length="753" mass="82728">MEAFHKSKKMEQKPNEDLNKPLLEILDDHSSQSNTFPGNVVGESSKVQTSRSDTSPRSHGISDSGRTYPADSCTPQGETHVIDVTDDTSEEFHLGSTLKCTKQTSWSRPDKKHKRWGSGEDNKNGSISLKDNTYRSNLDVEVIAGPSHGISCSRQSTSPTIPITLGRVPPSDLVLKDSEVSGKHARINWNAKTLKWEIVDMGSLNGTFVNSRAVHHPNVGSRHWGEPAELADGDIITLGTSSKLSVQISLQNQRVPAGIGMASDPMVGRRSGKKLAMEDISFCQCPLQGVEQFGLFGIFDGHGGDGAARAVSKIFPENVATLLSHHETKEKVLSYSDASDVLRYAFTMTEAAIDHEYERMQIEETFRDLKSPAYGLGLRHSRTSSSERFDIMLLIALMLQLTCWLAGVHAQKQGWDKHFQANTVRNRNVLSTVRLGMEVLRHSGYTNNKGRLTRGCNPTSSKFIHTWLRFGEIMRGSLSVTRDTATFNLPFISLGQVGEGKLMVIGNPHYNSILRCPNGYSWNGGVNKDGQCTLNSDPDDMKNFMENTLKWEIVDMGSLNGTFVNSRAVHHPNVGSRHWGEPAELADGDIITLGTSSKLSVQISLQNQRVPAGIGMASDPMVGRRSGKKLAMEDISFCQCPLQGVEQFGLFGIFDGHGGDGAARAVSKIFPENVATLLSHHETKEKVLSYSDASDVLRYAFTMTEAAIDHEYEVRLQKPPVVSLTEMEYCGICQGLESSGVTLKFSVLIQQDA</sequence>
<dbReference type="PROSITE" id="PS01032">
    <property type="entry name" value="PPM_1"/>
    <property type="match status" value="2"/>
</dbReference>
<evidence type="ECO:0000256" key="3">
    <source>
        <dbReference type="ARBA" id="ARBA00006702"/>
    </source>
</evidence>
<dbReference type="HOGENOM" id="CLU_369803_0_0_1"/>
<comment type="cofactor">
    <cofactor evidence="2">
        <name>Mg(2+)</name>
        <dbReference type="ChEBI" id="CHEBI:18420"/>
    </cofactor>
</comment>
<keyword evidence="6" id="KW-0378">Hydrolase</keyword>
<dbReference type="EMBL" id="CM000132">
    <property type="protein sequence ID" value="EEC81726.1"/>
    <property type="molecule type" value="Genomic_DNA"/>
</dbReference>
<dbReference type="InterPro" id="IPR008984">
    <property type="entry name" value="SMAD_FHA_dom_sf"/>
</dbReference>
<evidence type="ECO:0000259" key="14">
    <source>
        <dbReference type="PROSITE" id="PS51746"/>
    </source>
</evidence>
<comment type="catalytic activity">
    <reaction evidence="11">
        <text>O-phospho-L-threonyl-[protein] + H2O = L-threonyl-[protein] + phosphate</text>
        <dbReference type="Rhea" id="RHEA:47004"/>
        <dbReference type="Rhea" id="RHEA-COMP:11060"/>
        <dbReference type="Rhea" id="RHEA-COMP:11605"/>
        <dbReference type="ChEBI" id="CHEBI:15377"/>
        <dbReference type="ChEBI" id="CHEBI:30013"/>
        <dbReference type="ChEBI" id="CHEBI:43474"/>
        <dbReference type="ChEBI" id="CHEBI:61977"/>
        <dbReference type="EC" id="3.1.3.16"/>
    </reaction>
</comment>
<dbReference type="Pfam" id="PF00498">
    <property type="entry name" value="FHA"/>
    <property type="match status" value="2"/>
</dbReference>
<evidence type="ECO:0000256" key="8">
    <source>
        <dbReference type="ARBA" id="ARBA00022912"/>
    </source>
</evidence>